<feature type="domain" description="N-acetyltransferase" evidence="4">
    <location>
        <begin position="1"/>
        <end position="121"/>
    </location>
</feature>
<feature type="domain" description="N-acetyltransferase" evidence="4">
    <location>
        <begin position="126"/>
        <end position="278"/>
    </location>
</feature>
<dbReference type="Proteomes" id="UP001501303">
    <property type="component" value="Unassembled WGS sequence"/>
</dbReference>
<evidence type="ECO:0000256" key="3">
    <source>
        <dbReference type="SAM" id="MobiDB-lite"/>
    </source>
</evidence>
<keyword evidence="1" id="KW-0808">Transferase</keyword>
<feature type="compositionally biased region" description="Basic and acidic residues" evidence="3">
    <location>
        <begin position="8"/>
        <end position="19"/>
    </location>
</feature>
<feature type="region of interest" description="Disordered" evidence="3">
    <location>
        <begin position="1"/>
        <end position="20"/>
    </location>
</feature>
<dbReference type="RefSeq" id="WP_344257884.1">
    <property type="nucleotide sequence ID" value="NZ_BAAAMJ010000001.1"/>
</dbReference>
<dbReference type="Pfam" id="PF00583">
    <property type="entry name" value="Acetyltransf_1"/>
    <property type="match status" value="2"/>
</dbReference>
<gene>
    <name evidence="5" type="ORF">GCM10009716_01270</name>
</gene>
<dbReference type="EMBL" id="BAAAMJ010000001">
    <property type="protein sequence ID" value="GAA1895143.1"/>
    <property type="molecule type" value="Genomic_DNA"/>
</dbReference>
<dbReference type="SUPFAM" id="SSF55729">
    <property type="entry name" value="Acyl-CoA N-acyltransferases (Nat)"/>
    <property type="match status" value="2"/>
</dbReference>
<keyword evidence="6" id="KW-1185">Reference proteome</keyword>
<accession>A0ABN2NSM8</accession>
<evidence type="ECO:0000313" key="6">
    <source>
        <dbReference type="Proteomes" id="UP001501303"/>
    </source>
</evidence>
<dbReference type="PROSITE" id="PS51186">
    <property type="entry name" value="GNAT"/>
    <property type="match status" value="2"/>
</dbReference>
<dbReference type="PANTHER" id="PTHR43877">
    <property type="entry name" value="AMINOALKYLPHOSPHONATE N-ACETYLTRANSFERASE-RELATED-RELATED"/>
    <property type="match status" value="1"/>
</dbReference>
<comment type="caution">
    <text evidence="5">The sequence shown here is derived from an EMBL/GenBank/DDBJ whole genome shotgun (WGS) entry which is preliminary data.</text>
</comment>
<name>A0ABN2NSM8_9ACTN</name>
<dbReference type="InterPro" id="IPR050832">
    <property type="entry name" value="Bact_Acetyltransf"/>
</dbReference>
<evidence type="ECO:0000313" key="5">
    <source>
        <dbReference type="EMBL" id="GAA1895143.1"/>
    </source>
</evidence>
<reference evidence="5 6" key="1">
    <citation type="journal article" date="2019" name="Int. J. Syst. Evol. Microbiol.">
        <title>The Global Catalogue of Microorganisms (GCM) 10K type strain sequencing project: providing services to taxonomists for standard genome sequencing and annotation.</title>
        <authorList>
            <consortium name="The Broad Institute Genomics Platform"/>
            <consortium name="The Broad Institute Genome Sequencing Center for Infectious Disease"/>
            <person name="Wu L."/>
            <person name="Ma J."/>
        </authorList>
    </citation>
    <scope>NUCLEOTIDE SEQUENCE [LARGE SCALE GENOMIC DNA]</scope>
    <source>
        <strain evidence="5 6">JCM 13581</strain>
    </source>
</reference>
<keyword evidence="2" id="KW-0012">Acyltransferase</keyword>
<evidence type="ECO:0000259" key="4">
    <source>
        <dbReference type="PROSITE" id="PS51186"/>
    </source>
</evidence>
<proteinExistence type="predicted"/>
<protein>
    <submittedName>
        <fullName evidence="5">GNAT family N-acetyltransferase</fullName>
    </submittedName>
</protein>
<evidence type="ECO:0000256" key="1">
    <source>
        <dbReference type="ARBA" id="ARBA00022679"/>
    </source>
</evidence>
<dbReference type="CDD" id="cd04301">
    <property type="entry name" value="NAT_SF"/>
    <property type="match status" value="2"/>
</dbReference>
<dbReference type="Gene3D" id="3.40.630.30">
    <property type="match status" value="2"/>
</dbReference>
<sequence>MTTTLRPDGPEERTADGTRTRTFTICDNARPVGTLRLSADSGPGGTAGRIEELSVEEPDRRRGRATVAALAAEEVLRDWGCRHLGVSVPADAGGATRLAGLLGYAADGRMMSKEVPGHTPPPPPGSTLEDMSPARYPGWLEAEKAGFVRTCTGRGLSSARAGAIADETHRRHLPDGPDSEGSAVRVLMHEGNDVGTLWVSTGEGLPLPTEGFVFSVEVAAAHRGRGHGRTLMYEAERVCRAAGARTLGLHVVEGNAAARALYRSLGYRTVTRSFHKLL</sequence>
<organism evidence="5 6">
    <name type="scientific">Streptomyces sodiiphilus</name>
    <dbReference type="NCBI Taxonomy" id="226217"/>
    <lineage>
        <taxon>Bacteria</taxon>
        <taxon>Bacillati</taxon>
        <taxon>Actinomycetota</taxon>
        <taxon>Actinomycetes</taxon>
        <taxon>Kitasatosporales</taxon>
        <taxon>Streptomycetaceae</taxon>
        <taxon>Streptomyces</taxon>
    </lineage>
</organism>
<dbReference type="InterPro" id="IPR016181">
    <property type="entry name" value="Acyl_CoA_acyltransferase"/>
</dbReference>
<dbReference type="InterPro" id="IPR000182">
    <property type="entry name" value="GNAT_dom"/>
</dbReference>
<evidence type="ECO:0000256" key="2">
    <source>
        <dbReference type="ARBA" id="ARBA00023315"/>
    </source>
</evidence>